<dbReference type="AlphaFoldDB" id="A0A1A7BW46"/>
<organism evidence="8 9">
    <name type="scientific">Janthinobacterium psychrotolerans</name>
    <dbReference type="NCBI Taxonomy" id="1747903"/>
    <lineage>
        <taxon>Bacteria</taxon>
        <taxon>Pseudomonadati</taxon>
        <taxon>Pseudomonadota</taxon>
        <taxon>Betaproteobacteria</taxon>
        <taxon>Burkholderiales</taxon>
        <taxon>Oxalobacteraceae</taxon>
        <taxon>Janthinobacterium</taxon>
    </lineage>
</organism>
<dbReference type="Proteomes" id="UP000092713">
    <property type="component" value="Unassembled WGS sequence"/>
</dbReference>
<dbReference type="GO" id="GO:0005886">
    <property type="term" value="C:plasma membrane"/>
    <property type="evidence" value="ECO:0007669"/>
    <property type="project" value="TreeGrafter"/>
</dbReference>
<gene>
    <name evidence="8" type="ORF">ASR47_100220</name>
</gene>
<dbReference type="GO" id="GO:0006935">
    <property type="term" value="P:chemotaxis"/>
    <property type="evidence" value="ECO:0007669"/>
    <property type="project" value="InterPro"/>
</dbReference>
<name>A0A1A7BW46_9BURK</name>
<dbReference type="SMART" id="SM00283">
    <property type="entry name" value="MA"/>
    <property type="match status" value="1"/>
</dbReference>
<dbReference type="Pfam" id="PF00015">
    <property type="entry name" value="MCPsignal"/>
    <property type="match status" value="1"/>
</dbReference>
<evidence type="ECO:0000256" key="2">
    <source>
        <dbReference type="ARBA" id="ARBA00022481"/>
    </source>
</evidence>
<keyword evidence="5" id="KW-0472">Membrane</keyword>
<evidence type="ECO:0000313" key="9">
    <source>
        <dbReference type="Proteomes" id="UP000092713"/>
    </source>
</evidence>
<evidence type="ECO:0000256" key="3">
    <source>
        <dbReference type="ARBA" id="ARBA00029447"/>
    </source>
</evidence>
<dbReference type="PANTHER" id="PTHR43531">
    <property type="entry name" value="PROTEIN ICFG"/>
    <property type="match status" value="1"/>
</dbReference>
<sequence>MNLSIKKKLLLSNLANLVFVALVGVIGYVAVQTLNGSMDAIQSNGATIKNQLQADQAHDALRADVLAAFLASARQDPKEMQQVTQDTQEHMELLRSRIKALESGTTDPAILKAIAQVRPDIVAYLDACASIVPAALADAAAAQGRFGAFTTAFRTLEKSMAELSELIEKDSAAAQEEGDAAAMASSRNMLLAALLSGVLALAIGHVISRSITQPLDQAIVFAARIADGDLGTRLAQQAGDETEIGRLRLALQDMQDSLRKIVAEVRSGTDTIATGSAEIANGNLNLSARTEQQASSLEETAASMEQLTSTVKNNGDSARQANELVQAAAQVAVRGGQVVAQVVDTMAEINASSSKIVEIIGVIDGIAFQTNILALNAAVEAARAGDQGRGFAVVASEVRGLAQRSAAAAREIKTLIDASVERVGAGSRLVAQAGSTMDEVVSSVQQVSSMMGNIATAGLEQESGIEQINQAIGAMDGVTQQNAALVEQAAAVAASLQEQSAQLLQVVSVFRFERQG</sequence>
<dbReference type="SUPFAM" id="SSF58104">
    <property type="entry name" value="Methyl-accepting chemotaxis protein (MCP) signaling domain"/>
    <property type="match status" value="1"/>
</dbReference>
<dbReference type="GO" id="GO:0007165">
    <property type="term" value="P:signal transduction"/>
    <property type="evidence" value="ECO:0007669"/>
    <property type="project" value="UniProtKB-KW"/>
</dbReference>
<dbReference type="InterPro" id="IPR004090">
    <property type="entry name" value="Chemotax_Me-accpt_rcpt"/>
</dbReference>
<dbReference type="CDD" id="cd11386">
    <property type="entry name" value="MCP_signal"/>
    <property type="match status" value="1"/>
</dbReference>
<dbReference type="RefSeq" id="WP_065309993.1">
    <property type="nucleotide sequence ID" value="NZ_LOCQ01000061.1"/>
</dbReference>
<dbReference type="InterPro" id="IPR051310">
    <property type="entry name" value="MCP_chemotaxis"/>
</dbReference>
<feature type="domain" description="HAMP" evidence="7">
    <location>
        <begin position="209"/>
        <end position="263"/>
    </location>
</feature>
<dbReference type="PATRIC" id="fig|1747903.4.peg.461"/>
<feature type="transmembrane region" description="Helical" evidence="5">
    <location>
        <begin position="12"/>
        <end position="31"/>
    </location>
</feature>
<keyword evidence="4" id="KW-0807">Transducer</keyword>
<keyword evidence="5" id="KW-0812">Transmembrane</keyword>
<proteinExistence type="inferred from homology"/>
<accession>A0A1A7BW46</accession>
<dbReference type="PROSITE" id="PS50885">
    <property type="entry name" value="HAMP"/>
    <property type="match status" value="1"/>
</dbReference>
<dbReference type="InterPro" id="IPR004089">
    <property type="entry name" value="MCPsignal_dom"/>
</dbReference>
<dbReference type="PANTHER" id="PTHR43531:SF14">
    <property type="entry name" value="METHYL-ACCEPTING CHEMOTAXIS PROTEIN I-RELATED"/>
    <property type="match status" value="1"/>
</dbReference>
<protein>
    <submittedName>
        <fullName evidence="8">Methyl-accepting chemotaxis protein</fullName>
    </submittedName>
</protein>
<keyword evidence="9" id="KW-1185">Reference proteome</keyword>
<dbReference type="Gene3D" id="1.10.287.950">
    <property type="entry name" value="Methyl-accepting chemotaxis protein"/>
    <property type="match status" value="1"/>
</dbReference>
<dbReference type="Pfam" id="PF00672">
    <property type="entry name" value="HAMP"/>
    <property type="match status" value="1"/>
</dbReference>
<dbReference type="PROSITE" id="PS50111">
    <property type="entry name" value="CHEMOTAXIS_TRANSDUC_2"/>
    <property type="match status" value="1"/>
</dbReference>
<dbReference type="OrthoDB" id="9129300at2"/>
<evidence type="ECO:0000256" key="5">
    <source>
        <dbReference type="SAM" id="Phobius"/>
    </source>
</evidence>
<reference evidence="8 9" key="1">
    <citation type="submission" date="2016-04" db="EMBL/GenBank/DDBJ databases">
        <title>Draft genome sequence of Janthinobacterium psychrotolerans sp. nov., isolated from freshwater sediments in Denmark.</title>
        <authorList>
            <person name="Gong X."/>
            <person name="Skrivergaard S."/>
            <person name="Korsgaard B.S."/>
            <person name="Schreiber L."/>
            <person name="Marshall I.P."/>
            <person name="Finster K."/>
            <person name="Schramm A."/>
        </authorList>
    </citation>
    <scope>NUCLEOTIDE SEQUENCE [LARGE SCALE GENOMIC DNA]</scope>
    <source>
        <strain evidence="8 9">S3-2</strain>
    </source>
</reference>
<dbReference type="CDD" id="cd06225">
    <property type="entry name" value="HAMP"/>
    <property type="match status" value="1"/>
</dbReference>
<dbReference type="SMART" id="SM00304">
    <property type="entry name" value="HAMP"/>
    <property type="match status" value="1"/>
</dbReference>
<evidence type="ECO:0000313" key="8">
    <source>
        <dbReference type="EMBL" id="OBV36969.1"/>
    </source>
</evidence>
<feature type="domain" description="Methyl-accepting transducer" evidence="6">
    <location>
        <begin position="268"/>
        <end position="497"/>
    </location>
</feature>
<dbReference type="Pfam" id="PF12729">
    <property type="entry name" value="4HB_MCP_1"/>
    <property type="match status" value="1"/>
</dbReference>
<evidence type="ECO:0000259" key="6">
    <source>
        <dbReference type="PROSITE" id="PS50111"/>
    </source>
</evidence>
<evidence type="ECO:0000256" key="4">
    <source>
        <dbReference type="PROSITE-ProRule" id="PRU00284"/>
    </source>
</evidence>
<comment type="subcellular location">
    <subcellularLocation>
        <location evidence="1">Membrane</location>
    </subcellularLocation>
</comment>
<evidence type="ECO:0000259" key="7">
    <source>
        <dbReference type="PROSITE" id="PS50885"/>
    </source>
</evidence>
<dbReference type="FunFam" id="1.10.287.950:FF:000001">
    <property type="entry name" value="Methyl-accepting chemotaxis sensory transducer"/>
    <property type="match status" value="1"/>
</dbReference>
<comment type="similarity">
    <text evidence="3">Belongs to the methyl-accepting chemotaxis (MCP) protein family.</text>
</comment>
<dbReference type="PRINTS" id="PR00260">
    <property type="entry name" value="CHEMTRNSDUCR"/>
</dbReference>
<keyword evidence="2" id="KW-0488">Methylation</keyword>
<dbReference type="InterPro" id="IPR024478">
    <property type="entry name" value="HlyB_4HB_MCP"/>
</dbReference>
<evidence type="ECO:0000256" key="1">
    <source>
        <dbReference type="ARBA" id="ARBA00004370"/>
    </source>
</evidence>
<dbReference type="InterPro" id="IPR003660">
    <property type="entry name" value="HAMP_dom"/>
</dbReference>
<dbReference type="GO" id="GO:0004888">
    <property type="term" value="F:transmembrane signaling receptor activity"/>
    <property type="evidence" value="ECO:0007669"/>
    <property type="project" value="InterPro"/>
</dbReference>
<dbReference type="EMBL" id="LOCQ01000061">
    <property type="protein sequence ID" value="OBV36969.1"/>
    <property type="molecule type" value="Genomic_DNA"/>
</dbReference>
<dbReference type="STRING" id="1747903.ASR47_100220"/>
<keyword evidence="5" id="KW-1133">Transmembrane helix</keyword>
<comment type="caution">
    <text evidence="8">The sequence shown here is derived from an EMBL/GenBank/DDBJ whole genome shotgun (WGS) entry which is preliminary data.</text>
</comment>